<dbReference type="Gene3D" id="2.60.40.790">
    <property type="match status" value="1"/>
</dbReference>
<dbReference type="InterPro" id="IPR008978">
    <property type="entry name" value="HSP20-like_chaperone"/>
</dbReference>
<dbReference type="PROSITE" id="PS01031">
    <property type="entry name" value="SHSP"/>
    <property type="match status" value="1"/>
</dbReference>
<evidence type="ECO:0000259" key="1">
    <source>
        <dbReference type="PROSITE" id="PS01031"/>
    </source>
</evidence>
<name>A0A645HEL8_9ZZZZ</name>
<reference evidence="2" key="1">
    <citation type="submission" date="2019-08" db="EMBL/GenBank/DDBJ databases">
        <authorList>
            <person name="Kucharzyk K."/>
            <person name="Murdoch R.W."/>
            <person name="Higgins S."/>
            <person name="Loffler F."/>
        </authorList>
    </citation>
    <scope>NUCLEOTIDE SEQUENCE</scope>
</reference>
<protein>
    <submittedName>
        <fullName evidence="2">Acid shock protein</fullName>
    </submittedName>
</protein>
<accession>A0A645HEL8</accession>
<sequence length="139" mass="16042">MSKALQRPNRFFDFYNTLEDFFSDITPSTLLSDKSFKIDVRENDKEYMIDAELPGIKKEEIDIKLEDGILTIAVQQQENNEEAQENYIHRERKYGLMQRSFKLPHAAGEGAAANFESGLLQITIPKETQPDKSTKIQIQ</sequence>
<dbReference type="InterPro" id="IPR002068">
    <property type="entry name" value="A-crystallin/Hsp20_dom"/>
</dbReference>
<dbReference type="InterPro" id="IPR031107">
    <property type="entry name" value="Small_HSP"/>
</dbReference>
<dbReference type="AlphaFoldDB" id="A0A645HEL8"/>
<dbReference type="EMBL" id="VSSQ01091426">
    <property type="protein sequence ID" value="MPN36986.1"/>
    <property type="molecule type" value="Genomic_DNA"/>
</dbReference>
<comment type="caution">
    <text evidence="2">The sequence shown here is derived from an EMBL/GenBank/DDBJ whole genome shotgun (WGS) entry which is preliminary data.</text>
</comment>
<dbReference type="PANTHER" id="PTHR11527">
    <property type="entry name" value="HEAT-SHOCK PROTEIN 20 FAMILY MEMBER"/>
    <property type="match status" value="1"/>
</dbReference>
<gene>
    <name evidence="2" type="ORF">SDC9_184498</name>
</gene>
<organism evidence="2">
    <name type="scientific">bioreactor metagenome</name>
    <dbReference type="NCBI Taxonomy" id="1076179"/>
    <lineage>
        <taxon>unclassified sequences</taxon>
        <taxon>metagenomes</taxon>
        <taxon>ecological metagenomes</taxon>
    </lineage>
</organism>
<dbReference type="SUPFAM" id="SSF49764">
    <property type="entry name" value="HSP20-like chaperones"/>
    <property type="match status" value="1"/>
</dbReference>
<evidence type="ECO:0000313" key="2">
    <source>
        <dbReference type="EMBL" id="MPN36986.1"/>
    </source>
</evidence>
<dbReference type="CDD" id="cd06471">
    <property type="entry name" value="ACD_LpsHSP_like"/>
    <property type="match status" value="1"/>
</dbReference>
<proteinExistence type="predicted"/>
<feature type="domain" description="SHSP" evidence="1">
    <location>
        <begin position="29"/>
        <end position="139"/>
    </location>
</feature>
<dbReference type="Pfam" id="PF00011">
    <property type="entry name" value="HSP20"/>
    <property type="match status" value="1"/>
</dbReference>